<reference evidence="2" key="1">
    <citation type="submission" date="2020-07" db="EMBL/GenBank/DDBJ databases">
        <title>Clarias magur genome sequencing, assembly and annotation.</title>
        <authorList>
            <person name="Kushwaha B."/>
            <person name="Kumar R."/>
            <person name="Das P."/>
            <person name="Joshi C.G."/>
            <person name="Kumar D."/>
            <person name="Nagpure N.S."/>
            <person name="Pandey M."/>
            <person name="Agarwal S."/>
            <person name="Srivastava S."/>
            <person name="Singh M."/>
            <person name="Sahoo L."/>
            <person name="Jayasankar P."/>
            <person name="Meher P.K."/>
            <person name="Koringa P.G."/>
            <person name="Iquebal M.A."/>
            <person name="Das S.P."/>
            <person name="Bit A."/>
            <person name="Patnaik S."/>
            <person name="Patel N."/>
            <person name="Shah T.M."/>
            <person name="Hinsu A."/>
            <person name="Jena J.K."/>
        </authorList>
    </citation>
    <scope>NUCLEOTIDE SEQUENCE</scope>
    <source>
        <strain evidence="2">CIFAMagur01</strain>
        <tissue evidence="2">Testis</tissue>
    </source>
</reference>
<feature type="region of interest" description="Disordered" evidence="1">
    <location>
        <begin position="1"/>
        <end position="67"/>
    </location>
</feature>
<dbReference type="Proteomes" id="UP000727407">
    <property type="component" value="Unassembled WGS sequence"/>
</dbReference>
<proteinExistence type="predicted"/>
<sequence>SATGPGSLREDSACPEGRRGILTREDGRGKTRPDADHSRDHEEGPATPESLAKSTAASQGQACHSRP</sequence>
<comment type="caution">
    <text evidence="2">The sequence shown here is derived from an EMBL/GenBank/DDBJ whole genome shotgun (WGS) entry which is preliminary data.</text>
</comment>
<feature type="non-terminal residue" evidence="2">
    <location>
        <position position="67"/>
    </location>
</feature>
<dbReference type="AlphaFoldDB" id="A0A8J4T9F4"/>
<evidence type="ECO:0000256" key="1">
    <source>
        <dbReference type="SAM" id="MobiDB-lite"/>
    </source>
</evidence>
<feature type="compositionally biased region" description="Polar residues" evidence="1">
    <location>
        <begin position="52"/>
        <end position="67"/>
    </location>
</feature>
<feature type="non-terminal residue" evidence="2">
    <location>
        <position position="1"/>
    </location>
</feature>
<evidence type="ECO:0000313" key="2">
    <source>
        <dbReference type="EMBL" id="KAF5879774.1"/>
    </source>
</evidence>
<keyword evidence="3" id="KW-1185">Reference proteome</keyword>
<organism evidence="2 3">
    <name type="scientific">Clarias magur</name>
    <name type="common">Asian catfish</name>
    <name type="synonym">Macropteronotus magur</name>
    <dbReference type="NCBI Taxonomy" id="1594786"/>
    <lineage>
        <taxon>Eukaryota</taxon>
        <taxon>Metazoa</taxon>
        <taxon>Chordata</taxon>
        <taxon>Craniata</taxon>
        <taxon>Vertebrata</taxon>
        <taxon>Euteleostomi</taxon>
        <taxon>Actinopterygii</taxon>
        <taxon>Neopterygii</taxon>
        <taxon>Teleostei</taxon>
        <taxon>Ostariophysi</taxon>
        <taxon>Siluriformes</taxon>
        <taxon>Clariidae</taxon>
        <taxon>Clarias</taxon>
    </lineage>
</organism>
<gene>
    <name evidence="2" type="ORF">DAT39_023724</name>
</gene>
<accession>A0A8J4T9F4</accession>
<feature type="compositionally biased region" description="Basic and acidic residues" evidence="1">
    <location>
        <begin position="8"/>
        <end position="44"/>
    </location>
</feature>
<name>A0A8J4T9F4_CLAMG</name>
<protein>
    <submittedName>
        <fullName evidence="2">Uncharacterized protein</fullName>
    </submittedName>
</protein>
<dbReference type="EMBL" id="QNUK01002997">
    <property type="protein sequence ID" value="KAF5879774.1"/>
    <property type="molecule type" value="Genomic_DNA"/>
</dbReference>
<evidence type="ECO:0000313" key="3">
    <source>
        <dbReference type="Proteomes" id="UP000727407"/>
    </source>
</evidence>